<dbReference type="PANTHER" id="PTHR19980">
    <property type="entry name" value="RNA CLEAVAGE STIMULATION FACTOR"/>
    <property type="match status" value="1"/>
</dbReference>
<evidence type="ECO:0000256" key="6">
    <source>
        <dbReference type="ARBA" id="ARBA00023242"/>
    </source>
</evidence>
<reference evidence="10 11" key="1">
    <citation type="submission" date="2018-05" db="EMBL/GenBank/DDBJ databases">
        <title>Genome sequencing and assembly of the regulated plant pathogen Lachnellula willkommii and related sister species for the development of diagnostic species identification markers.</title>
        <authorList>
            <person name="Giroux E."/>
            <person name="Bilodeau G."/>
        </authorList>
    </citation>
    <scope>NUCLEOTIDE SEQUENCE [LARGE SCALE GENOMIC DNA]</scope>
    <source>
        <strain evidence="10 11">CBS 160.35</strain>
    </source>
</reference>
<gene>
    <name evidence="10" type="primary">rna14</name>
    <name evidence="10" type="ORF">LOCC1_G006021</name>
</gene>
<feature type="compositionally biased region" description="Polar residues" evidence="8">
    <location>
        <begin position="1071"/>
        <end position="1082"/>
    </location>
</feature>
<sequence length="1136" mass="125288">MAEEDAEIALLHQMQAGQDSVAWENDGANGDAEDELPSNTEHNNHHVKKEAVADDQVLRALSPSDAGAVSDGGEYDPSSVTSLPAVAIPGEDGSRSSSRASNRKRKTVGGFIADDSDEETDASTGSNSLLQPPPSNAKRAPSPLQTFVSQQDLQGTPENRGDSTAVSQSSHTLSVNPSPAGLPSVQASASQVLTSAGTSAQGVSVPKARLPNDRTGILEDKIKEDPRGALDSWLALISEHKNRNKLDEARAVYERFFKVFPQAAEVWVDYAEMELENDNRSAAEQIFGKSLLTVPNVQLWSVYLNYIRRVNDLTNDVTGSARQTISQSYDFVLANIGSDRDSGKIWAEYIQFIRSAPGQIGGSSWQDQQKMDQLRKAYQRAICVPMSTVNNLWKEYDQFEMSLNKMTGRKFLQEKSPGYMSARSANTAMDNITRGLVRTTLPVLPPAHGFDGDVEYSQQVELWKKWLSWEQDDPLVLKTDEPEAYKQRVLYLYKQAVMALRFWPEVWVDAAEWCFNNGLDKDGDTFLTDGITANPESCLLAFKRADRLESTLTTDEAGKGPAEQGAVVRAPFDKLLDTLYDLIKQLKIREAADLIKLDESIALDASISAIVSKAEDDDEEDVTEKKAREADKAKKTKVIQLGYSSQAQLISRTISFAWIALMRAMRRVQGKGAVKDTIGGSRQIFADARARGKITSDVYVASALIEHHVYKDPAGTKIFERGAKLFPEDEVFILEYLKHLLSIGDTTNARVAFETAVTKLTKKPESIAKAKPLYSYFHKYESQYGELSQIRKLEQRMAELYPEDRKLLHFASRYSGEGFDPTAVRPIVSPATQMRQRSTTVMPSIEPYEAQNSPRPNFVQEASPRPQYVQTTNTTNSPKRPFPVEDMDDFNRPRKLARGESPLKGAAGRRLDQQKRLHGTPNWQSSAPPFVVPRDITFLLSIIPRADLYSSTMFDADALVRLLGQTHVPDHSSWKASQNQPQRYDGRTSTSYTQQPQLRDQSASYTSYTGQDDRHAYNPPPANPPGNVPAPAAAYSGYGGAPGYAPPPAAGYAPGYNPPQSPWPNPVAPNMYQQQPDSSRSSGYYGTNGGGGGGGAPGTENRDWQHSQAPSLSGAASWYWNPNANQTAPGYPPYGR</sequence>
<feature type="compositionally biased region" description="Pro residues" evidence="8">
    <location>
        <begin position="1018"/>
        <end position="1028"/>
    </location>
</feature>
<dbReference type="InterPro" id="IPR045243">
    <property type="entry name" value="Rna14-like"/>
</dbReference>
<feature type="domain" description="Suppressor of forked" evidence="9">
    <location>
        <begin position="214"/>
        <end position="823"/>
    </location>
</feature>
<feature type="compositionally biased region" description="Polar residues" evidence="8">
    <location>
        <begin position="143"/>
        <end position="177"/>
    </location>
</feature>
<keyword evidence="5" id="KW-0677">Repeat</keyword>
<keyword evidence="6 7" id="KW-0539">Nucleus</keyword>
<dbReference type="InterPro" id="IPR011990">
    <property type="entry name" value="TPR-like_helical_dom_sf"/>
</dbReference>
<dbReference type="Gene3D" id="1.25.40.1040">
    <property type="match status" value="1"/>
</dbReference>
<evidence type="ECO:0000256" key="2">
    <source>
        <dbReference type="ARBA" id="ARBA00004496"/>
    </source>
</evidence>
<evidence type="ECO:0000256" key="8">
    <source>
        <dbReference type="SAM" id="MobiDB-lite"/>
    </source>
</evidence>
<dbReference type="PANTHER" id="PTHR19980:SF0">
    <property type="entry name" value="CLEAVAGE STIMULATION FACTOR SUBUNIT 3"/>
    <property type="match status" value="1"/>
</dbReference>
<dbReference type="FunFam" id="1.25.40.1040:FF:000006">
    <property type="entry name" value="CFIA complex component Rna14, putative"/>
    <property type="match status" value="1"/>
</dbReference>
<dbReference type="GO" id="GO:0005634">
    <property type="term" value="C:nucleus"/>
    <property type="evidence" value="ECO:0007669"/>
    <property type="project" value="UniProtKB-SubCell"/>
</dbReference>
<dbReference type="GO" id="GO:0180010">
    <property type="term" value="P:co-transcriptional mRNA 3'-end processing, cleavage and polyadenylation pathway"/>
    <property type="evidence" value="ECO:0007669"/>
    <property type="project" value="UniProtKB-UniRule"/>
</dbReference>
<keyword evidence="11" id="KW-1185">Reference proteome</keyword>
<protein>
    <recommendedName>
        <fullName evidence="7">mRNA 3'-end-processing protein RNA14</fullName>
    </recommendedName>
</protein>
<dbReference type="GO" id="GO:0003729">
    <property type="term" value="F:mRNA binding"/>
    <property type="evidence" value="ECO:0007669"/>
    <property type="project" value="TreeGrafter"/>
</dbReference>
<evidence type="ECO:0000256" key="5">
    <source>
        <dbReference type="ARBA" id="ARBA00022737"/>
    </source>
</evidence>
<dbReference type="SUPFAM" id="SSF48452">
    <property type="entry name" value="TPR-like"/>
    <property type="match status" value="2"/>
</dbReference>
<accession>A0A8H8RMT5</accession>
<name>A0A8H8RMT5_9HELO</name>
<dbReference type="EMBL" id="QGMI01000687">
    <property type="protein sequence ID" value="TVY37649.1"/>
    <property type="molecule type" value="Genomic_DNA"/>
</dbReference>
<comment type="caution">
    <text evidence="10">The sequence shown here is derived from an EMBL/GenBank/DDBJ whole genome shotgun (WGS) entry which is preliminary data.</text>
</comment>
<keyword evidence="4 7" id="KW-0507">mRNA processing</keyword>
<evidence type="ECO:0000256" key="3">
    <source>
        <dbReference type="ARBA" id="ARBA00022490"/>
    </source>
</evidence>
<evidence type="ECO:0000256" key="1">
    <source>
        <dbReference type="ARBA" id="ARBA00002863"/>
    </source>
</evidence>
<dbReference type="SMART" id="SM00386">
    <property type="entry name" value="HAT"/>
    <property type="match status" value="6"/>
</dbReference>
<dbReference type="Pfam" id="PF05843">
    <property type="entry name" value="Suf"/>
    <property type="match status" value="1"/>
</dbReference>
<feature type="compositionally biased region" description="Polar residues" evidence="8">
    <location>
        <begin position="868"/>
        <end position="878"/>
    </location>
</feature>
<proteinExistence type="predicted"/>
<evidence type="ECO:0000256" key="4">
    <source>
        <dbReference type="ARBA" id="ARBA00022664"/>
    </source>
</evidence>
<dbReference type="AlphaFoldDB" id="A0A8H8RMT5"/>
<feature type="region of interest" description="Disordered" evidence="8">
    <location>
        <begin position="17"/>
        <end position="189"/>
    </location>
</feature>
<organism evidence="10 11">
    <name type="scientific">Lachnellula occidentalis</name>
    <dbReference type="NCBI Taxonomy" id="215460"/>
    <lineage>
        <taxon>Eukaryota</taxon>
        <taxon>Fungi</taxon>
        <taxon>Dikarya</taxon>
        <taxon>Ascomycota</taxon>
        <taxon>Pezizomycotina</taxon>
        <taxon>Leotiomycetes</taxon>
        <taxon>Helotiales</taxon>
        <taxon>Lachnaceae</taxon>
        <taxon>Lachnellula</taxon>
    </lineage>
</organism>
<feature type="region of interest" description="Disordered" evidence="8">
    <location>
        <begin position="969"/>
        <end position="1030"/>
    </location>
</feature>
<feature type="compositionally biased region" description="Polar residues" evidence="8">
    <location>
        <begin position="974"/>
        <end position="1010"/>
    </location>
</feature>
<feature type="compositionally biased region" description="Gly residues" evidence="8">
    <location>
        <begin position="1086"/>
        <end position="1097"/>
    </location>
</feature>
<evidence type="ECO:0000256" key="7">
    <source>
        <dbReference type="RuleBase" id="RU369035"/>
    </source>
</evidence>
<feature type="region of interest" description="Disordered" evidence="8">
    <location>
        <begin position="1061"/>
        <end position="1136"/>
    </location>
</feature>
<keyword evidence="3 7" id="KW-0963">Cytoplasm</keyword>
<dbReference type="GO" id="GO:0005737">
    <property type="term" value="C:cytoplasm"/>
    <property type="evidence" value="ECO:0007669"/>
    <property type="project" value="UniProtKB-SubCell"/>
</dbReference>
<dbReference type="InterPro" id="IPR008847">
    <property type="entry name" value="Suf"/>
</dbReference>
<feature type="region of interest" description="Disordered" evidence="8">
    <location>
        <begin position="865"/>
        <end position="912"/>
    </location>
</feature>
<dbReference type="InterPro" id="IPR003107">
    <property type="entry name" value="HAT"/>
</dbReference>
<comment type="function">
    <text evidence="1 7">Component of the cleavage factor IA (CFIA) complex, which is involved in the endonucleolytic cleavage during polyadenylation-dependent pre-mRNA 3'-end formation.</text>
</comment>
<dbReference type="Proteomes" id="UP000443090">
    <property type="component" value="Unassembled WGS sequence"/>
</dbReference>
<comment type="subcellular location">
    <subcellularLocation>
        <location evidence="2 7">Cytoplasm</location>
    </subcellularLocation>
    <subcellularLocation>
        <location evidence="7">Nucleus</location>
    </subcellularLocation>
    <text evidence="7">Nucleus and/or cytoplasm.</text>
</comment>
<evidence type="ECO:0000313" key="10">
    <source>
        <dbReference type="EMBL" id="TVY37649.1"/>
    </source>
</evidence>
<evidence type="ECO:0000313" key="11">
    <source>
        <dbReference type="Proteomes" id="UP000443090"/>
    </source>
</evidence>
<evidence type="ECO:0000259" key="9">
    <source>
        <dbReference type="Pfam" id="PF05843"/>
    </source>
</evidence>
<dbReference type="OrthoDB" id="26282at2759"/>